<dbReference type="PROSITE" id="PS51257">
    <property type="entry name" value="PROKAR_LIPOPROTEIN"/>
    <property type="match status" value="1"/>
</dbReference>
<feature type="chain" id="PRO_5045659317" description="Lipoprotein" evidence="1">
    <location>
        <begin position="19"/>
        <end position="332"/>
    </location>
</feature>
<feature type="signal peptide" evidence="1">
    <location>
        <begin position="1"/>
        <end position="18"/>
    </location>
</feature>
<keyword evidence="3" id="KW-1185">Reference proteome</keyword>
<gene>
    <name evidence="2" type="ORF">J5A58_04510</name>
</gene>
<sequence>MKKQVTWFGLLCCLLLFAACEKPVLESNESGKKPNGTKEKLTRVVRIHPKELRVETIEEAMQAKRQPMSRANNEEKKKKKLYAVNVYEKKPNDESYSPYAYGLFTSLSKIALKMNVENLYKVECLTVEEGDDRLGTKDGEYLAPFLHGANKGTKAANTFVFSKDENMNNLTNSETIIANGQGIANPRLVKLYGTINDFSPKITKDLTIDMRKAVFGLRFKVTPPDEGKLVITYLGWRITVMDNSAAYDNSATYSFYDIVNASQEGYQATVDVKITWTKSDGTIEQENKQLTVKRNVMTVIDISVEGQKPQGFIFNEETGDMKTENIKWKLVL</sequence>
<dbReference type="EMBL" id="CP072361">
    <property type="protein sequence ID" value="QUB76200.1"/>
    <property type="molecule type" value="Genomic_DNA"/>
</dbReference>
<proteinExistence type="predicted"/>
<accession>A0ABX7XS11</accession>
<name>A0ABX7XS11_9BACT</name>
<dbReference type="Proteomes" id="UP000682195">
    <property type="component" value="Chromosome 1"/>
</dbReference>
<reference evidence="2 3" key="1">
    <citation type="submission" date="2021-03" db="EMBL/GenBank/DDBJ databases">
        <title>Human Oral Microbial Genomes.</title>
        <authorList>
            <person name="Johnston C.D."/>
            <person name="Chen T."/>
            <person name="Dewhirst F.E."/>
        </authorList>
    </citation>
    <scope>NUCLEOTIDE SEQUENCE [LARGE SCALE GENOMIC DNA]</scope>
    <source>
        <strain evidence="2 3">F0054</strain>
    </source>
</reference>
<evidence type="ECO:0008006" key="4">
    <source>
        <dbReference type="Google" id="ProtNLM"/>
    </source>
</evidence>
<protein>
    <recommendedName>
        <fullName evidence="4">Lipoprotein</fullName>
    </recommendedName>
</protein>
<organism evidence="2 3">
    <name type="scientific">Prevotella melaninogenica</name>
    <dbReference type="NCBI Taxonomy" id="28132"/>
    <lineage>
        <taxon>Bacteria</taxon>
        <taxon>Pseudomonadati</taxon>
        <taxon>Bacteroidota</taxon>
        <taxon>Bacteroidia</taxon>
        <taxon>Bacteroidales</taxon>
        <taxon>Prevotellaceae</taxon>
        <taxon>Prevotella</taxon>
    </lineage>
</organism>
<evidence type="ECO:0000313" key="3">
    <source>
        <dbReference type="Proteomes" id="UP000682195"/>
    </source>
</evidence>
<evidence type="ECO:0000313" key="2">
    <source>
        <dbReference type="EMBL" id="QUB76200.1"/>
    </source>
</evidence>
<keyword evidence="1" id="KW-0732">Signal</keyword>
<evidence type="ECO:0000256" key="1">
    <source>
        <dbReference type="SAM" id="SignalP"/>
    </source>
</evidence>